<evidence type="ECO:0000256" key="16">
    <source>
        <dbReference type="PIRSR" id="PIRSR601508-2"/>
    </source>
</evidence>
<evidence type="ECO:0000256" key="1">
    <source>
        <dbReference type="ARBA" id="ARBA00022448"/>
    </source>
</evidence>
<evidence type="ECO:0000259" key="20">
    <source>
        <dbReference type="SMART" id="SM00918"/>
    </source>
</evidence>
<keyword evidence="17" id="KW-1015">Disulfide bond</keyword>
<feature type="transmembrane region" description="Helical" evidence="18">
    <location>
        <begin position="388"/>
        <end position="410"/>
    </location>
</feature>
<feature type="binding site" evidence="15">
    <location>
        <position position="280"/>
    </location>
    <ligand>
        <name>L-glutamate</name>
        <dbReference type="ChEBI" id="CHEBI:29985"/>
    </ligand>
</feature>
<dbReference type="InterPro" id="IPR001508">
    <property type="entry name" value="Iono_Glu_rcpt_met"/>
</dbReference>
<accession>A0AAV4EAE5</accession>
<dbReference type="AlphaFoldDB" id="A0AAV4EAE5"/>
<dbReference type="Gene3D" id="3.40.50.2300">
    <property type="match status" value="2"/>
</dbReference>
<keyword evidence="4" id="KW-0732">Signal</keyword>
<gene>
    <name evidence="21" type="ORF">ElyMa_003457400</name>
</gene>
<dbReference type="Pfam" id="PF10613">
    <property type="entry name" value="Lig_chan-Glu_bd"/>
    <property type="match status" value="1"/>
</dbReference>
<keyword evidence="3 18" id="KW-0812">Transmembrane</keyword>
<evidence type="ECO:0000256" key="10">
    <source>
        <dbReference type="ARBA" id="ARBA00023180"/>
    </source>
</evidence>
<dbReference type="EMBL" id="BMAT01007092">
    <property type="protein sequence ID" value="GFR57461.1"/>
    <property type="molecule type" value="Genomic_DNA"/>
</dbReference>
<feature type="transmembrane region" description="Helical" evidence="18">
    <location>
        <begin position="318"/>
        <end position="337"/>
    </location>
</feature>
<keyword evidence="12" id="KW-1071">Ligand-gated ion channel</keyword>
<keyword evidence="10" id="KW-0325">Glycoprotein</keyword>
<feature type="binding site" evidence="15">
    <location>
        <position position="275"/>
    </location>
    <ligand>
        <name>L-glutamate</name>
        <dbReference type="ChEBI" id="CHEBI:29985"/>
    </ligand>
</feature>
<sequence length="631" mass="70599">MRMIRIQTILIVCNKENTALMLEEALNLAMLSTPPYHWMFYDPGLESLDALTMYTQIQVNFTVISLVDFNDTLKPGNPSNIESALTSDAFKVLASASANLDFQTSQNNTRTELSQAIKQNQASGRTGVLAFDTTGHRVNVTLTLSTVSGDRTYPRGMWYSDPSGQATNLNMNTAIFPLNQTRPFPLVGRKVKVVVIENKPFTMLKKDHETKKGNDKFEGYSIDLIEYVAKELQFDYELYLVHDGKFGSQMPNGKWNGVMGELIAGNASMSVAPLSINADRERAVDFTKPFMTRHISVLMRIPTYESSYFQFLNPFSKIVWMIIMVAFVIVSWILYALEKIGRSLDKHTSEDLPEVTVRETFWFIFGSLVQGGTDSVASSLPGRILTSAWWFFALILISSYTANLAAFLTVKKIATPIDSVTDLAQQNKIKYGTVKDTGVKNFFKNTQISYFAKMWAQMSEVEPHSMVDSEPDALHKVRTENYAFFWDSTVNKYLTQTDCELMEIGPAFDPKGFGIGVPPGASYLDQLSMAILRLSDRGVLENIQRKWWDISSCPDLSGGADETSSLQLDNVAGVFFIVVGGIFLASFVCLAKYCFPSLFQIPEMVTQKSFIGMVKRKAVNTDDDGVDAEQL</sequence>
<evidence type="ECO:0000256" key="15">
    <source>
        <dbReference type="PIRSR" id="PIRSR601508-1"/>
    </source>
</evidence>
<dbReference type="SMART" id="SM00918">
    <property type="entry name" value="Lig_chan-Glu_bd"/>
    <property type="match status" value="1"/>
</dbReference>
<evidence type="ECO:0000313" key="22">
    <source>
        <dbReference type="Proteomes" id="UP000762676"/>
    </source>
</evidence>
<feature type="site" description="Crucial to convey clamshell closure to channel opening" evidence="16">
    <location>
        <position position="417"/>
    </location>
</feature>
<keyword evidence="2" id="KW-1003">Cell membrane</keyword>
<dbReference type="Gene3D" id="3.40.190.10">
    <property type="entry name" value="Periplasmic binding protein-like II"/>
    <property type="match status" value="2"/>
</dbReference>
<dbReference type="PANTHER" id="PTHR18966">
    <property type="entry name" value="IONOTROPIC GLUTAMATE RECEPTOR"/>
    <property type="match status" value="1"/>
</dbReference>
<feature type="transmembrane region" description="Helical" evidence="18">
    <location>
        <begin position="571"/>
        <end position="595"/>
    </location>
</feature>
<dbReference type="SUPFAM" id="SSF81324">
    <property type="entry name" value="Voltage-gated potassium channels"/>
    <property type="match status" value="1"/>
</dbReference>
<dbReference type="InterPro" id="IPR028082">
    <property type="entry name" value="Peripla_BP_I"/>
</dbReference>
<feature type="domain" description="Ionotropic glutamate receptor L-glutamate and glycine-binding" evidence="20">
    <location>
        <begin position="200"/>
        <end position="264"/>
    </location>
</feature>
<protein>
    <submittedName>
        <fullName evidence="21">Glutamate receptor 8</fullName>
    </submittedName>
</protein>
<feature type="binding site" evidence="15">
    <location>
        <position position="273"/>
    </location>
    <ligand>
        <name>L-glutamate</name>
        <dbReference type="ChEBI" id="CHEBI:29985"/>
    </ligand>
</feature>
<feature type="disulfide bond" evidence="17">
    <location>
        <begin position="499"/>
        <end position="553"/>
    </location>
</feature>
<keyword evidence="1" id="KW-0813">Transport</keyword>
<feature type="site" description="Interaction with the cone snail toxin Con-ikot-ikot" evidence="16">
    <location>
        <position position="444"/>
    </location>
</feature>
<evidence type="ECO:0000256" key="6">
    <source>
        <dbReference type="ARBA" id="ARBA00023018"/>
    </source>
</evidence>
<evidence type="ECO:0000256" key="18">
    <source>
        <dbReference type="SAM" id="Phobius"/>
    </source>
</evidence>
<dbReference type="SUPFAM" id="SSF53850">
    <property type="entry name" value="Periplasmic binding protein-like II"/>
    <property type="match status" value="1"/>
</dbReference>
<dbReference type="FunFam" id="3.40.190.10:FF:000024">
    <property type="entry name" value="Glutamate receptor, ionotropic, delta 1"/>
    <property type="match status" value="1"/>
</dbReference>
<dbReference type="InterPro" id="IPR001320">
    <property type="entry name" value="Iontro_rcpt_C"/>
</dbReference>
<keyword evidence="9 21" id="KW-0675">Receptor</keyword>
<dbReference type="Proteomes" id="UP000762676">
    <property type="component" value="Unassembled WGS sequence"/>
</dbReference>
<evidence type="ECO:0000256" key="14">
    <source>
        <dbReference type="ARBA" id="ARBA00034104"/>
    </source>
</evidence>
<evidence type="ECO:0000256" key="3">
    <source>
        <dbReference type="ARBA" id="ARBA00022692"/>
    </source>
</evidence>
<feature type="binding site" evidence="15">
    <location>
        <position position="487"/>
    </location>
    <ligand>
        <name>L-glutamate</name>
        <dbReference type="ChEBI" id="CHEBI:29985"/>
    </ligand>
</feature>
<dbReference type="GO" id="GO:0015276">
    <property type="term" value="F:ligand-gated monoatomic ion channel activity"/>
    <property type="evidence" value="ECO:0007669"/>
    <property type="project" value="InterPro"/>
</dbReference>
<dbReference type="GO" id="GO:0038023">
    <property type="term" value="F:signaling receptor activity"/>
    <property type="evidence" value="ECO:0007669"/>
    <property type="project" value="InterPro"/>
</dbReference>
<dbReference type="Pfam" id="PF00060">
    <property type="entry name" value="Lig_chan"/>
    <property type="match status" value="1"/>
</dbReference>
<dbReference type="InterPro" id="IPR015683">
    <property type="entry name" value="Ionotropic_Glu_rcpt"/>
</dbReference>
<dbReference type="PRINTS" id="PR00177">
    <property type="entry name" value="NMDARECEPTOR"/>
</dbReference>
<dbReference type="Gene3D" id="1.10.287.70">
    <property type="match status" value="1"/>
</dbReference>
<evidence type="ECO:0000256" key="13">
    <source>
        <dbReference type="ARBA" id="ARBA00023303"/>
    </source>
</evidence>
<keyword evidence="7" id="KW-0406">Ion transport</keyword>
<feature type="domain" description="Ionotropic glutamate receptor C-terminal" evidence="19">
    <location>
        <begin position="190"/>
        <end position="550"/>
    </location>
</feature>
<keyword evidence="11" id="KW-0628">Postsynaptic cell membrane</keyword>
<dbReference type="InterPro" id="IPR019594">
    <property type="entry name" value="Glu/Gly-bd"/>
</dbReference>
<dbReference type="SUPFAM" id="SSF53822">
    <property type="entry name" value="Periplasmic binding protein-like I"/>
    <property type="match status" value="1"/>
</dbReference>
<evidence type="ECO:0000256" key="7">
    <source>
        <dbReference type="ARBA" id="ARBA00023065"/>
    </source>
</evidence>
<keyword evidence="5 18" id="KW-1133">Transmembrane helix</keyword>
<evidence type="ECO:0000256" key="4">
    <source>
        <dbReference type="ARBA" id="ARBA00022729"/>
    </source>
</evidence>
<keyword evidence="13" id="KW-0407">Ion channel</keyword>
<evidence type="ECO:0000313" key="21">
    <source>
        <dbReference type="EMBL" id="GFR57461.1"/>
    </source>
</evidence>
<evidence type="ECO:0000259" key="19">
    <source>
        <dbReference type="SMART" id="SM00079"/>
    </source>
</evidence>
<reference evidence="21 22" key="1">
    <citation type="journal article" date="2021" name="Elife">
        <title>Chloroplast acquisition without the gene transfer in kleptoplastic sea slugs, Plakobranchus ocellatus.</title>
        <authorList>
            <person name="Maeda T."/>
            <person name="Takahashi S."/>
            <person name="Yoshida T."/>
            <person name="Shimamura S."/>
            <person name="Takaki Y."/>
            <person name="Nagai Y."/>
            <person name="Toyoda A."/>
            <person name="Suzuki Y."/>
            <person name="Arimoto A."/>
            <person name="Ishii H."/>
            <person name="Satoh N."/>
            <person name="Nishiyama T."/>
            <person name="Hasebe M."/>
            <person name="Maruyama T."/>
            <person name="Minagawa J."/>
            <person name="Obokata J."/>
            <person name="Shigenobu S."/>
        </authorList>
    </citation>
    <scope>NUCLEOTIDE SEQUENCE [LARGE SCALE GENOMIC DNA]</scope>
</reference>
<comment type="subcellular location">
    <subcellularLocation>
        <location evidence="14">Postsynaptic cell membrane</location>
        <topology evidence="14">Multi-pass membrane protein</topology>
    </subcellularLocation>
</comment>
<dbReference type="FunFam" id="1.10.287.70:FF:000143">
    <property type="entry name" value="Probable glutamate receptor"/>
    <property type="match status" value="1"/>
</dbReference>
<keyword evidence="6" id="KW-0770">Synapse</keyword>
<evidence type="ECO:0000256" key="11">
    <source>
        <dbReference type="ARBA" id="ARBA00023257"/>
    </source>
</evidence>
<dbReference type="SMART" id="SM00079">
    <property type="entry name" value="PBPe"/>
    <property type="match status" value="1"/>
</dbReference>
<evidence type="ECO:0000256" key="12">
    <source>
        <dbReference type="ARBA" id="ARBA00023286"/>
    </source>
</evidence>
<name>A0AAV4EAE5_9GAST</name>
<comment type="caution">
    <text evidence="21">The sequence shown here is derived from an EMBL/GenBank/DDBJ whole genome shotgun (WGS) entry which is preliminary data.</text>
</comment>
<proteinExistence type="predicted"/>
<dbReference type="GO" id="GO:0045211">
    <property type="term" value="C:postsynaptic membrane"/>
    <property type="evidence" value="ECO:0007669"/>
    <property type="project" value="UniProtKB-SubCell"/>
</dbReference>
<evidence type="ECO:0000256" key="17">
    <source>
        <dbReference type="PIRSR" id="PIRSR601508-3"/>
    </source>
</evidence>
<keyword evidence="22" id="KW-1185">Reference proteome</keyword>
<evidence type="ECO:0000256" key="2">
    <source>
        <dbReference type="ARBA" id="ARBA00022475"/>
    </source>
</evidence>
<evidence type="ECO:0000256" key="8">
    <source>
        <dbReference type="ARBA" id="ARBA00023136"/>
    </source>
</evidence>
<keyword evidence="8 18" id="KW-0472">Membrane</keyword>
<evidence type="ECO:0000256" key="5">
    <source>
        <dbReference type="ARBA" id="ARBA00022989"/>
    </source>
</evidence>
<dbReference type="FunFam" id="3.40.190.10:FF:000060">
    <property type="entry name" value="Glutamate receptor ionotropic, kainate 1"/>
    <property type="match status" value="1"/>
</dbReference>
<organism evidence="21 22">
    <name type="scientific">Elysia marginata</name>
    <dbReference type="NCBI Taxonomy" id="1093978"/>
    <lineage>
        <taxon>Eukaryota</taxon>
        <taxon>Metazoa</taxon>
        <taxon>Spiralia</taxon>
        <taxon>Lophotrochozoa</taxon>
        <taxon>Mollusca</taxon>
        <taxon>Gastropoda</taxon>
        <taxon>Heterobranchia</taxon>
        <taxon>Euthyneura</taxon>
        <taxon>Panpulmonata</taxon>
        <taxon>Sacoglossa</taxon>
        <taxon>Placobranchoidea</taxon>
        <taxon>Plakobranchidae</taxon>
        <taxon>Elysia</taxon>
    </lineage>
</organism>
<evidence type="ECO:0000256" key="9">
    <source>
        <dbReference type="ARBA" id="ARBA00023170"/>
    </source>
</evidence>